<dbReference type="EMBL" id="KN837139">
    <property type="protein sequence ID" value="KIJ41120.1"/>
    <property type="molecule type" value="Genomic_DNA"/>
</dbReference>
<dbReference type="Proteomes" id="UP000054279">
    <property type="component" value="Unassembled WGS sequence"/>
</dbReference>
<gene>
    <name evidence="2" type="ORF">M422DRAFT_255969</name>
</gene>
<dbReference type="HOGENOM" id="CLU_2224885_0_0_1"/>
<evidence type="ECO:0000313" key="3">
    <source>
        <dbReference type="Proteomes" id="UP000054279"/>
    </source>
</evidence>
<keyword evidence="1" id="KW-0472">Membrane</keyword>
<dbReference type="AlphaFoldDB" id="A0A0C9VRX0"/>
<protein>
    <submittedName>
        <fullName evidence="2">Uncharacterized protein</fullName>
    </submittedName>
</protein>
<name>A0A0C9VRX0_SPHS4</name>
<accession>A0A0C9VRX0</accession>
<evidence type="ECO:0000313" key="2">
    <source>
        <dbReference type="EMBL" id="KIJ41120.1"/>
    </source>
</evidence>
<evidence type="ECO:0000256" key="1">
    <source>
        <dbReference type="SAM" id="Phobius"/>
    </source>
</evidence>
<proteinExistence type="predicted"/>
<keyword evidence="3" id="KW-1185">Reference proteome</keyword>
<reference evidence="2 3" key="1">
    <citation type="submission" date="2014-06" db="EMBL/GenBank/DDBJ databases">
        <title>Evolutionary Origins and Diversification of the Mycorrhizal Mutualists.</title>
        <authorList>
            <consortium name="DOE Joint Genome Institute"/>
            <consortium name="Mycorrhizal Genomics Consortium"/>
            <person name="Kohler A."/>
            <person name="Kuo A."/>
            <person name="Nagy L.G."/>
            <person name="Floudas D."/>
            <person name="Copeland A."/>
            <person name="Barry K.W."/>
            <person name="Cichocki N."/>
            <person name="Veneault-Fourrey C."/>
            <person name="LaButti K."/>
            <person name="Lindquist E.A."/>
            <person name="Lipzen A."/>
            <person name="Lundell T."/>
            <person name="Morin E."/>
            <person name="Murat C."/>
            <person name="Riley R."/>
            <person name="Ohm R."/>
            <person name="Sun H."/>
            <person name="Tunlid A."/>
            <person name="Henrissat B."/>
            <person name="Grigoriev I.V."/>
            <person name="Hibbett D.S."/>
            <person name="Martin F."/>
        </authorList>
    </citation>
    <scope>NUCLEOTIDE SEQUENCE [LARGE SCALE GENOMIC DNA]</scope>
    <source>
        <strain evidence="2 3">SS14</strain>
    </source>
</reference>
<feature type="transmembrane region" description="Helical" evidence="1">
    <location>
        <begin position="29"/>
        <end position="48"/>
    </location>
</feature>
<dbReference type="OrthoDB" id="3349377at2759"/>
<organism evidence="2 3">
    <name type="scientific">Sphaerobolus stellatus (strain SS14)</name>
    <dbReference type="NCBI Taxonomy" id="990650"/>
    <lineage>
        <taxon>Eukaryota</taxon>
        <taxon>Fungi</taxon>
        <taxon>Dikarya</taxon>
        <taxon>Basidiomycota</taxon>
        <taxon>Agaricomycotina</taxon>
        <taxon>Agaricomycetes</taxon>
        <taxon>Phallomycetidae</taxon>
        <taxon>Geastrales</taxon>
        <taxon>Sphaerobolaceae</taxon>
        <taxon>Sphaerobolus</taxon>
    </lineage>
</organism>
<feature type="transmembrane region" description="Helical" evidence="1">
    <location>
        <begin position="54"/>
        <end position="75"/>
    </location>
</feature>
<sequence length="106" mass="11792">MLAKAFSIKLDSKNSPKSFLLKEIIRDSILFFVTNLTILLANAVIWTSSQSAGIIFSALALFQAMPSVLGSRLLINIRTSQERMNITISPAPRSLYGNRGEKKYDQ</sequence>
<keyword evidence="1" id="KW-0812">Transmembrane</keyword>
<keyword evidence="1" id="KW-1133">Transmembrane helix</keyword>